<keyword evidence="2" id="KW-1185">Reference proteome</keyword>
<dbReference type="InterPro" id="IPR012675">
    <property type="entry name" value="Beta-grasp_dom_sf"/>
</dbReference>
<sequence>MKVYINGEEREVPQGLSIKGLLEFLNIPIRNVGLAIAVNQTVVPKSQYEDVFLKEGDRIEIVHIVGGG</sequence>
<dbReference type="Gene3D" id="3.10.20.30">
    <property type="match status" value="1"/>
</dbReference>
<dbReference type="Proteomes" id="UP000189810">
    <property type="component" value="Chromosome I"/>
</dbReference>
<dbReference type="PANTHER" id="PTHR34472:SF1">
    <property type="entry name" value="SULFUR CARRIER PROTEIN THIS"/>
    <property type="match status" value="1"/>
</dbReference>
<dbReference type="OrthoDB" id="197113at2"/>
<organism evidence="1 2">
    <name type="scientific">Thermocrinis minervae</name>
    <dbReference type="NCBI Taxonomy" id="381751"/>
    <lineage>
        <taxon>Bacteria</taxon>
        <taxon>Pseudomonadati</taxon>
        <taxon>Aquificota</taxon>
        <taxon>Aquificia</taxon>
        <taxon>Aquificales</taxon>
        <taxon>Aquificaceae</taxon>
        <taxon>Thermocrinis</taxon>
    </lineage>
</organism>
<dbReference type="STRING" id="381751.SAMN05444391_0242"/>
<accession>A0A1M6QHP6</accession>
<dbReference type="InterPro" id="IPR003749">
    <property type="entry name" value="ThiS/MoaD-like"/>
</dbReference>
<dbReference type="SUPFAM" id="SSF54285">
    <property type="entry name" value="MoaD/ThiS"/>
    <property type="match status" value="1"/>
</dbReference>
<dbReference type="CDD" id="cd00565">
    <property type="entry name" value="Ubl_ThiS"/>
    <property type="match status" value="1"/>
</dbReference>
<dbReference type="RefSeq" id="WP_079653436.1">
    <property type="nucleotide sequence ID" value="NZ_LT670846.1"/>
</dbReference>
<dbReference type="PANTHER" id="PTHR34472">
    <property type="entry name" value="SULFUR CARRIER PROTEIN THIS"/>
    <property type="match status" value="1"/>
</dbReference>
<dbReference type="InterPro" id="IPR010035">
    <property type="entry name" value="Thi_S"/>
</dbReference>
<dbReference type="AlphaFoldDB" id="A0A1M6QHP6"/>
<evidence type="ECO:0000313" key="1">
    <source>
        <dbReference type="EMBL" id="SHK19708.1"/>
    </source>
</evidence>
<dbReference type="EMBL" id="LT670846">
    <property type="protein sequence ID" value="SHK19708.1"/>
    <property type="molecule type" value="Genomic_DNA"/>
</dbReference>
<reference evidence="1 2" key="1">
    <citation type="submission" date="2016-11" db="EMBL/GenBank/DDBJ databases">
        <authorList>
            <person name="Jaros S."/>
            <person name="Januszkiewicz K."/>
            <person name="Wedrychowicz H."/>
        </authorList>
    </citation>
    <scope>NUCLEOTIDE SEQUENCE [LARGE SCALE GENOMIC DNA]</scope>
    <source>
        <strain evidence="1 2">DSM 19557</strain>
    </source>
</reference>
<gene>
    <name evidence="1" type="ORF">SAMN05444391_0242</name>
</gene>
<proteinExistence type="predicted"/>
<dbReference type="NCBIfam" id="TIGR01683">
    <property type="entry name" value="thiS"/>
    <property type="match status" value="1"/>
</dbReference>
<dbReference type="Pfam" id="PF02597">
    <property type="entry name" value="ThiS"/>
    <property type="match status" value="1"/>
</dbReference>
<name>A0A1M6QHP6_9AQUI</name>
<protein>
    <submittedName>
        <fullName evidence="1">Sulfur carrier protein</fullName>
    </submittedName>
</protein>
<dbReference type="InterPro" id="IPR016155">
    <property type="entry name" value="Mopterin_synth/thiamin_S_b"/>
</dbReference>
<evidence type="ECO:0000313" key="2">
    <source>
        <dbReference type="Proteomes" id="UP000189810"/>
    </source>
</evidence>